<evidence type="ECO:0008006" key="3">
    <source>
        <dbReference type="Google" id="ProtNLM"/>
    </source>
</evidence>
<evidence type="ECO:0000313" key="1">
    <source>
        <dbReference type="EMBL" id="TWR28659.1"/>
    </source>
</evidence>
<dbReference type="RefSeq" id="WP_146269453.1">
    <property type="nucleotide sequence ID" value="NZ_VOEI01000001.1"/>
</dbReference>
<dbReference type="Gene3D" id="3.40.30.10">
    <property type="entry name" value="Glutaredoxin"/>
    <property type="match status" value="1"/>
</dbReference>
<organism evidence="1 2">
    <name type="scientific">Mucilaginibacter achroorhodeus</name>
    <dbReference type="NCBI Taxonomy" id="2599294"/>
    <lineage>
        <taxon>Bacteria</taxon>
        <taxon>Pseudomonadati</taxon>
        <taxon>Bacteroidota</taxon>
        <taxon>Sphingobacteriia</taxon>
        <taxon>Sphingobacteriales</taxon>
        <taxon>Sphingobacteriaceae</taxon>
        <taxon>Mucilaginibacter</taxon>
    </lineage>
</organism>
<comment type="caution">
    <text evidence="1">The sequence shown here is derived from an EMBL/GenBank/DDBJ whole genome shotgun (WGS) entry which is preliminary data.</text>
</comment>
<dbReference type="InterPro" id="IPR036249">
    <property type="entry name" value="Thioredoxin-like_sf"/>
</dbReference>
<gene>
    <name evidence="1" type="ORF">FPZ42_05495</name>
</gene>
<dbReference type="PROSITE" id="PS51257">
    <property type="entry name" value="PROKAR_LIPOPROTEIN"/>
    <property type="match status" value="1"/>
</dbReference>
<dbReference type="SUPFAM" id="SSF52833">
    <property type="entry name" value="Thioredoxin-like"/>
    <property type="match status" value="1"/>
</dbReference>
<dbReference type="EMBL" id="VOEI01000001">
    <property type="protein sequence ID" value="TWR28659.1"/>
    <property type="molecule type" value="Genomic_DNA"/>
</dbReference>
<proteinExistence type="predicted"/>
<dbReference type="Proteomes" id="UP000318010">
    <property type="component" value="Unassembled WGS sequence"/>
</dbReference>
<accession>A0A563UBM9</accession>
<reference evidence="1 2" key="1">
    <citation type="submission" date="2019-07" db="EMBL/GenBank/DDBJ databases">
        <authorList>
            <person name="Kim J."/>
        </authorList>
    </citation>
    <scope>NUCLEOTIDE SEQUENCE [LARGE SCALE GENOMIC DNA]</scope>
    <source>
        <strain evidence="1 2">MJ1a</strain>
    </source>
</reference>
<sequence length="376" mass="42035">MKRYAFIILIAVLTACKSTPKLQLTITDKSIANGKITLSQFNETILTQNIKDGEGKVAQPLAAPGYYDIAVTDDSKPLSAKRKFTLYLENVDYNVEPQAAGYPTVTTNSKTQQQLSAYYQLENEMAGKLDHTIDSMVKYLDTREVKDMQPKERAALYAKTRDLQQQRREMEPKILTAYLKANPNSQAAAHILAEQYLDEYAQQYADVYSMLTDSAKNTDDGIKVGNKVAVLVKLIPGSVAADIVGQTTDGKPFDKKAIKAKVILVEFWKSGSPVIEQNHAKMANGLILTESDRQKFATISVSIDTDKATWLKNAPKSTDKWIQVSDLKGNESPNVANWKIKAVPTYFLLDDNWRLLQANIALQDVDQAVHDYFNKK</sequence>
<keyword evidence="2" id="KW-1185">Reference proteome</keyword>
<dbReference type="AlphaFoldDB" id="A0A563UBM9"/>
<protein>
    <recommendedName>
        <fullName evidence="3">DUF4369 domain-containing protein</fullName>
    </recommendedName>
</protein>
<evidence type="ECO:0000313" key="2">
    <source>
        <dbReference type="Proteomes" id="UP000318010"/>
    </source>
</evidence>
<dbReference type="OrthoDB" id="789332at2"/>
<name>A0A563UBM9_9SPHI</name>